<comment type="caution">
    <text evidence="1">The sequence shown here is derived from an EMBL/GenBank/DDBJ whole genome shotgun (WGS) entry which is preliminary data.</text>
</comment>
<sequence>MEKESNCFSRFSTSDDGQKVVIRLNGTQTSGSFGKISKPPMEEPPSSTRVSSTSISVKHNSVPRSSHEIKGDPIVIKHETVWGNHTTHVQKSTHRVEHMHRPRPFTNQTSQSPCKINSTVIDRQPQTINRESKSTSSKSTIDDKKRRQLAVKSKNSHKRDEDADVFSDDEFDEKKADQTLLKLVKNQLLSYIEEKPSKKFKSGEYTWTEIKPYIVNMHFPRFRQYLKDKDIIAPNAMIFRCIKDLHISRRDVWLKKRRRERERRSEDKMRAVEPAEPRSDGYVPYRMKS</sequence>
<proteinExistence type="predicted"/>
<dbReference type="EMBL" id="CAJVPW010002410">
    <property type="protein sequence ID" value="CAG8505703.1"/>
    <property type="molecule type" value="Genomic_DNA"/>
</dbReference>
<name>A0ACA9L4L1_9GLOM</name>
<gene>
    <name evidence="1" type="ORF">SPELUC_LOCUS3228</name>
</gene>
<keyword evidence="2" id="KW-1185">Reference proteome</keyword>
<evidence type="ECO:0000313" key="2">
    <source>
        <dbReference type="Proteomes" id="UP000789366"/>
    </source>
</evidence>
<evidence type="ECO:0000313" key="1">
    <source>
        <dbReference type="EMBL" id="CAG8505703.1"/>
    </source>
</evidence>
<organism evidence="1 2">
    <name type="scientific">Cetraspora pellucida</name>
    <dbReference type="NCBI Taxonomy" id="1433469"/>
    <lineage>
        <taxon>Eukaryota</taxon>
        <taxon>Fungi</taxon>
        <taxon>Fungi incertae sedis</taxon>
        <taxon>Mucoromycota</taxon>
        <taxon>Glomeromycotina</taxon>
        <taxon>Glomeromycetes</taxon>
        <taxon>Diversisporales</taxon>
        <taxon>Gigasporaceae</taxon>
        <taxon>Cetraspora</taxon>
    </lineage>
</organism>
<dbReference type="Proteomes" id="UP000789366">
    <property type="component" value="Unassembled WGS sequence"/>
</dbReference>
<protein>
    <submittedName>
        <fullName evidence="1">4377_t:CDS:1</fullName>
    </submittedName>
</protein>
<reference evidence="1" key="1">
    <citation type="submission" date="2021-06" db="EMBL/GenBank/DDBJ databases">
        <authorList>
            <person name="Kallberg Y."/>
            <person name="Tangrot J."/>
            <person name="Rosling A."/>
        </authorList>
    </citation>
    <scope>NUCLEOTIDE SEQUENCE</scope>
    <source>
        <strain evidence="1">28 12/20/2015</strain>
    </source>
</reference>
<accession>A0ACA9L4L1</accession>